<accession>A0A371DZD7</accession>
<keyword evidence="1" id="KW-0175">Coiled coil</keyword>
<protein>
    <submittedName>
        <fullName evidence="3">Uncharacterized protein</fullName>
    </submittedName>
</protein>
<evidence type="ECO:0000313" key="4">
    <source>
        <dbReference type="Proteomes" id="UP000257109"/>
    </source>
</evidence>
<feature type="coiled-coil region" evidence="1">
    <location>
        <begin position="1"/>
        <end position="28"/>
    </location>
</feature>
<evidence type="ECO:0000313" key="3">
    <source>
        <dbReference type="EMBL" id="RDX57841.1"/>
    </source>
</evidence>
<evidence type="ECO:0000256" key="1">
    <source>
        <dbReference type="SAM" id="Coils"/>
    </source>
</evidence>
<dbReference type="OrthoDB" id="684963at2759"/>
<name>A0A371DZD7_MUCPR</name>
<feature type="compositionally biased region" description="Basic and acidic residues" evidence="2">
    <location>
        <begin position="104"/>
        <end position="118"/>
    </location>
</feature>
<feature type="compositionally biased region" description="Basic residues" evidence="2">
    <location>
        <begin position="127"/>
        <end position="137"/>
    </location>
</feature>
<dbReference type="EMBL" id="QJKJ01018124">
    <property type="protein sequence ID" value="RDX57841.1"/>
    <property type="molecule type" value="Genomic_DNA"/>
</dbReference>
<evidence type="ECO:0000256" key="2">
    <source>
        <dbReference type="SAM" id="MobiDB-lite"/>
    </source>
</evidence>
<organism evidence="3 4">
    <name type="scientific">Mucuna pruriens</name>
    <name type="common">Velvet bean</name>
    <name type="synonym">Dolichos pruriens</name>
    <dbReference type="NCBI Taxonomy" id="157652"/>
    <lineage>
        <taxon>Eukaryota</taxon>
        <taxon>Viridiplantae</taxon>
        <taxon>Streptophyta</taxon>
        <taxon>Embryophyta</taxon>
        <taxon>Tracheophyta</taxon>
        <taxon>Spermatophyta</taxon>
        <taxon>Magnoliopsida</taxon>
        <taxon>eudicotyledons</taxon>
        <taxon>Gunneridae</taxon>
        <taxon>Pentapetalae</taxon>
        <taxon>rosids</taxon>
        <taxon>fabids</taxon>
        <taxon>Fabales</taxon>
        <taxon>Fabaceae</taxon>
        <taxon>Papilionoideae</taxon>
        <taxon>50 kb inversion clade</taxon>
        <taxon>NPAAA clade</taxon>
        <taxon>indigoferoid/millettioid clade</taxon>
        <taxon>Phaseoleae</taxon>
        <taxon>Mucuna</taxon>
    </lineage>
</organism>
<feature type="non-terminal residue" evidence="3">
    <location>
        <position position="1"/>
    </location>
</feature>
<dbReference type="AlphaFoldDB" id="A0A371DZD7"/>
<dbReference type="Proteomes" id="UP000257109">
    <property type="component" value="Unassembled WGS sequence"/>
</dbReference>
<sequence length="143" mass="16122">MEEVINSIRRACKLAQDLEQDLPNLANQPSTLSLSLAEITETFGAAKEKLLLISRQNQTSEYETQQPQIDANLMQEWLRSSHHALTMDQLFLAARSTLQIGDIGGRDVEDSDRTKEPEGEVQGIHSSRSRPRRRKLNRIGVLA</sequence>
<comment type="caution">
    <text evidence="3">The sequence shown here is derived from an EMBL/GenBank/DDBJ whole genome shotgun (WGS) entry which is preliminary data.</text>
</comment>
<proteinExistence type="predicted"/>
<feature type="region of interest" description="Disordered" evidence="2">
    <location>
        <begin position="103"/>
        <end position="143"/>
    </location>
</feature>
<keyword evidence="4" id="KW-1185">Reference proteome</keyword>
<reference evidence="3" key="1">
    <citation type="submission" date="2018-05" db="EMBL/GenBank/DDBJ databases">
        <title>Draft genome of Mucuna pruriens seed.</title>
        <authorList>
            <person name="Nnadi N.E."/>
            <person name="Vos R."/>
            <person name="Hasami M.H."/>
            <person name="Devisetty U.K."/>
            <person name="Aguiy J.C."/>
        </authorList>
    </citation>
    <scope>NUCLEOTIDE SEQUENCE [LARGE SCALE GENOMIC DNA]</scope>
    <source>
        <strain evidence="3">JCA_2017</strain>
    </source>
</reference>
<gene>
    <name evidence="3" type="ORF">CR513_62889</name>
</gene>